<dbReference type="PANTHER" id="PTHR31722">
    <property type="entry name" value="OS06G0675200 PROTEIN"/>
    <property type="match status" value="1"/>
</dbReference>
<evidence type="ECO:0000313" key="2">
    <source>
        <dbReference type="Proteomes" id="UP001604277"/>
    </source>
</evidence>
<reference evidence="2" key="1">
    <citation type="submission" date="2024-07" db="EMBL/GenBank/DDBJ databases">
        <title>Two chromosome-level genome assemblies of Korean endemic species Abeliophyllum distichum and Forsythia ovata (Oleaceae).</title>
        <authorList>
            <person name="Jang H."/>
        </authorList>
    </citation>
    <scope>NUCLEOTIDE SEQUENCE [LARGE SCALE GENOMIC DNA]</scope>
</reference>
<dbReference type="Proteomes" id="UP001604277">
    <property type="component" value="Unassembled WGS sequence"/>
</dbReference>
<protein>
    <submittedName>
        <fullName evidence="1">Uncharacterized protein</fullName>
    </submittedName>
</protein>
<keyword evidence="2" id="KW-1185">Reference proteome</keyword>
<gene>
    <name evidence="1" type="ORF">Fot_22671</name>
</gene>
<name>A0ABD1UYD6_9LAMI</name>
<comment type="caution">
    <text evidence="1">The sequence shown here is derived from an EMBL/GenBank/DDBJ whole genome shotgun (WGS) entry which is preliminary data.</text>
</comment>
<proteinExistence type="predicted"/>
<evidence type="ECO:0000313" key="1">
    <source>
        <dbReference type="EMBL" id="KAL2530070.1"/>
    </source>
</evidence>
<dbReference type="PANTHER" id="PTHR31722:SF0">
    <property type="entry name" value="OS06G0675200 PROTEIN"/>
    <property type="match status" value="1"/>
</dbReference>
<sequence>MGENNSAFVDFEFWLEDLVTMLPADKLFSDGKLMPLQRSSIQKSMRSVTTTSAVRSPDTSKLLMRNEISLTDPYLFSSKAPRCSSRCKELLCLKNSTRTAMRSKKIKKQPHHPIITIVKMSPKA</sequence>
<dbReference type="AlphaFoldDB" id="A0ABD1UYD6"/>
<accession>A0ABD1UYD6</accession>
<organism evidence="1 2">
    <name type="scientific">Forsythia ovata</name>
    <dbReference type="NCBI Taxonomy" id="205694"/>
    <lineage>
        <taxon>Eukaryota</taxon>
        <taxon>Viridiplantae</taxon>
        <taxon>Streptophyta</taxon>
        <taxon>Embryophyta</taxon>
        <taxon>Tracheophyta</taxon>
        <taxon>Spermatophyta</taxon>
        <taxon>Magnoliopsida</taxon>
        <taxon>eudicotyledons</taxon>
        <taxon>Gunneridae</taxon>
        <taxon>Pentapetalae</taxon>
        <taxon>asterids</taxon>
        <taxon>lamiids</taxon>
        <taxon>Lamiales</taxon>
        <taxon>Oleaceae</taxon>
        <taxon>Forsythieae</taxon>
        <taxon>Forsythia</taxon>
    </lineage>
</organism>
<dbReference type="EMBL" id="JBFOLJ010000006">
    <property type="protein sequence ID" value="KAL2530070.1"/>
    <property type="molecule type" value="Genomic_DNA"/>
</dbReference>